<dbReference type="SUPFAM" id="SSF56436">
    <property type="entry name" value="C-type lectin-like"/>
    <property type="match status" value="1"/>
</dbReference>
<keyword evidence="4" id="KW-0433">Leucine-rich repeat</keyword>
<evidence type="ECO:0000256" key="2">
    <source>
        <dbReference type="ARBA" id="ARBA00022475"/>
    </source>
</evidence>
<comment type="subcellular location">
    <subcellularLocation>
        <location evidence="1">Cell membrane</location>
        <topology evidence="1">Multi-pass membrane protein</topology>
    </subcellularLocation>
</comment>
<feature type="domain" description="C-type lectin" evidence="19">
    <location>
        <begin position="1084"/>
        <end position="1210"/>
    </location>
</feature>
<gene>
    <name evidence="24" type="primary">LOC111105682</name>
</gene>
<dbReference type="PROSITE" id="PS51450">
    <property type="entry name" value="LRR"/>
    <property type="match status" value="1"/>
</dbReference>
<dbReference type="InterPro" id="IPR003591">
    <property type="entry name" value="Leu-rich_rpt_typical-subtyp"/>
</dbReference>
<accession>A0A8B8AZI3</accession>
<dbReference type="Pfam" id="PF00431">
    <property type="entry name" value="CUB"/>
    <property type="match status" value="1"/>
</dbReference>
<dbReference type="PRINTS" id="PR00261">
    <property type="entry name" value="LDLRECEPTOR"/>
</dbReference>
<dbReference type="Gene3D" id="3.10.100.10">
    <property type="entry name" value="Mannose-Binding Protein A, subunit A"/>
    <property type="match status" value="1"/>
</dbReference>
<evidence type="ECO:0000256" key="14">
    <source>
        <dbReference type="PROSITE-ProRule" id="PRU00124"/>
    </source>
</evidence>
<dbReference type="SMART" id="SM00042">
    <property type="entry name" value="CUB"/>
    <property type="match status" value="2"/>
</dbReference>
<keyword evidence="11" id="KW-0675">Receptor</keyword>
<evidence type="ECO:0000256" key="16">
    <source>
        <dbReference type="SAM" id="SignalP"/>
    </source>
</evidence>
<keyword evidence="16" id="KW-0732">Signal</keyword>
<dbReference type="GO" id="GO:0008528">
    <property type="term" value="F:G protein-coupled peptide receptor activity"/>
    <property type="evidence" value="ECO:0007669"/>
    <property type="project" value="TreeGrafter"/>
</dbReference>
<evidence type="ECO:0000256" key="12">
    <source>
        <dbReference type="ARBA" id="ARBA00023224"/>
    </source>
</evidence>
<feature type="disulfide bond" evidence="14">
    <location>
        <begin position="1344"/>
        <end position="1359"/>
    </location>
</feature>
<dbReference type="Pfam" id="PF00001">
    <property type="entry name" value="7tm_1"/>
    <property type="match status" value="1"/>
</dbReference>
<dbReference type="PROSITE" id="PS50262">
    <property type="entry name" value="G_PROTEIN_RECEP_F1_2"/>
    <property type="match status" value="1"/>
</dbReference>
<evidence type="ECO:0000259" key="22">
    <source>
        <dbReference type="PROSITE" id="PS50948"/>
    </source>
</evidence>
<feature type="transmembrane region" description="Helical" evidence="15">
    <location>
        <begin position="1996"/>
        <end position="2017"/>
    </location>
</feature>
<feature type="domain" description="Apple" evidence="22">
    <location>
        <begin position="702"/>
        <end position="792"/>
    </location>
</feature>
<dbReference type="InterPro" id="IPR000859">
    <property type="entry name" value="CUB_dom"/>
</dbReference>
<dbReference type="InterPro" id="IPR002172">
    <property type="entry name" value="LDrepeatLR_classA_rpt"/>
</dbReference>
<feature type="transmembrane region" description="Helical" evidence="15">
    <location>
        <begin position="2081"/>
        <end position="2101"/>
    </location>
</feature>
<keyword evidence="8" id="KW-0297">G-protein coupled receptor</keyword>
<dbReference type="SUPFAM" id="SSF81321">
    <property type="entry name" value="Family A G protein-coupled receptor-like"/>
    <property type="match status" value="1"/>
</dbReference>
<feature type="disulfide bond" evidence="14">
    <location>
        <begin position="1286"/>
        <end position="1298"/>
    </location>
</feature>
<dbReference type="SMART" id="SM00369">
    <property type="entry name" value="LRR_TYP"/>
    <property type="match status" value="5"/>
</dbReference>
<dbReference type="InterPro" id="IPR000421">
    <property type="entry name" value="FA58C"/>
</dbReference>
<dbReference type="InterPro" id="IPR000276">
    <property type="entry name" value="GPCR_Rhodpsn"/>
</dbReference>
<dbReference type="CDD" id="cd15137">
    <property type="entry name" value="7tmA_Relaxin_R"/>
    <property type="match status" value="1"/>
</dbReference>
<evidence type="ECO:0000256" key="13">
    <source>
        <dbReference type="PROSITE-ProRule" id="PRU00121"/>
    </source>
</evidence>
<keyword evidence="6" id="KW-0677">Repeat</keyword>
<feature type="disulfide bond" evidence="14">
    <location>
        <begin position="1255"/>
        <end position="1273"/>
    </location>
</feature>
<dbReference type="SMART" id="SM00192">
    <property type="entry name" value="LDLa"/>
    <property type="match status" value="6"/>
</dbReference>
<keyword evidence="5 15" id="KW-0812">Transmembrane</keyword>
<protein>
    <submittedName>
        <fullName evidence="24">Uncharacterized protein LOC111105682 isoform X1</fullName>
    </submittedName>
</protein>
<dbReference type="RefSeq" id="XP_022295739.1">
    <property type="nucleotide sequence ID" value="XM_022440031.1"/>
</dbReference>
<evidence type="ECO:0000256" key="5">
    <source>
        <dbReference type="ARBA" id="ARBA00022692"/>
    </source>
</evidence>
<feature type="disulfide bond" evidence="14">
    <location>
        <begin position="1305"/>
        <end position="1320"/>
    </location>
</feature>
<dbReference type="SUPFAM" id="SSF57424">
    <property type="entry name" value="LDL receptor-like module"/>
    <property type="match status" value="5"/>
</dbReference>
<dbReference type="PROSITE" id="PS01209">
    <property type="entry name" value="LDLRA_1"/>
    <property type="match status" value="2"/>
</dbReference>
<feature type="domain" description="Kringle" evidence="20">
    <location>
        <begin position="300"/>
        <end position="373"/>
    </location>
</feature>
<evidence type="ECO:0000256" key="8">
    <source>
        <dbReference type="ARBA" id="ARBA00023040"/>
    </source>
</evidence>
<dbReference type="PANTHER" id="PTHR24372">
    <property type="entry name" value="GLYCOPROTEIN HORMONE RECEPTOR"/>
    <property type="match status" value="1"/>
</dbReference>
<keyword evidence="9 15" id="KW-0472">Membrane</keyword>
<proteinExistence type="predicted"/>
<keyword evidence="23" id="KW-1185">Reference proteome</keyword>
<keyword evidence="10 14" id="KW-1015">Disulfide bond</keyword>
<dbReference type="InterPro" id="IPR032675">
    <property type="entry name" value="LRR_dom_sf"/>
</dbReference>
<dbReference type="Pfam" id="PF16977">
    <property type="entry name" value="ApeC"/>
    <property type="match status" value="1"/>
</dbReference>
<dbReference type="InterPro" id="IPR016187">
    <property type="entry name" value="CTDL_fold"/>
</dbReference>
<dbReference type="InterPro" id="IPR016186">
    <property type="entry name" value="C-type_lectin-like/link_sf"/>
</dbReference>
<feature type="transmembrane region" description="Helical" evidence="15">
    <location>
        <begin position="2212"/>
        <end position="2235"/>
    </location>
</feature>
<dbReference type="GO" id="GO:0007189">
    <property type="term" value="P:adenylate cyclase-activating G protein-coupled receptor signaling pathway"/>
    <property type="evidence" value="ECO:0007669"/>
    <property type="project" value="TreeGrafter"/>
</dbReference>
<keyword evidence="2" id="KW-1003">Cell membrane</keyword>
<feature type="chain" id="PRO_5034341132" evidence="16">
    <location>
        <begin position="18"/>
        <end position="2382"/>
    </location>
</feature>
<dbReference type="SUPFAM" id="SSF49785">
    <property type="entry name" value="Galactose-binding domain-like"/>
    <property type="match status" value="2"/>
</dbReference>
<dbReference type="InterPro" id="IPR001611">
    <property type="entry name" value="Leu-rich_rpt"/>
</dbReference>
<evidence type="ECO:0000256" key="10">
    <source>
        <dbReference type="ARBA" id="ARBA00023157"/>
    </source>
</evidence>
<keyword evidence="3 13" id="KW-0420">Kringle</keyword>
<dbReference type="SUPFAM" id="SSF49854">
    <property type="entry name" value="Spermadhesin, CUB domain"/>
    <property type="match status" value="2"/>
</dbReference>
<feature type="disulfide bond" evidence="14">
    <location>
        <begin position="1267"/>
        <end position="1282"/>
    </location>
</feature>
<dbReference type="InterPro" id="IPR031569">
    <property type="entry name" value="ApeC"/>
</dbReference>
<reference evidence="24" key="1">
    <citation type="submission" date="2025-08" db="UniProtKB">
        <authorList>
            <consortium name="RefSeq"/>
        </authorList>
    </citation>
    <scope>IDENTIFICATION</scope>
    <source>
        <tissue evidence="24">Whole sample</tissue>
    </source>
</reference>
<feature type="domain" description="G-protein coupled receptors family 1 profile" evidence="21">
    <location>
        <begin position="1975"/>
        <end position="2232"/>
    </location>
</feature>
<dbReference type="InterPro" id="IPR003609">
    <property type="entry name" value="Pan_app"/>
</dbReference>
<evidence type="ECO:0000259" key="19">
    <source>
        <dbReference type="PROSITE" id="PS50041"/>
    </source>
</evidence>
<dbReference type="InterPro" id="IPR017452">
    <property type="entry name" value="GPCR_Rhodpsn_7TM"/>
</dbReference>
<feature type="disulfide bond" evidence="14">
    <location>
        <begin position="1368"/>
        <end position="1386"/>
    </location>
</feature>
<dbReference type="SUPFAM" id="SSF57440">
    <property type="entry name" value="Kringle-like"/>
    <property type="match status" value="1"/>
</dbReference>
<feature type="disulfide bond" evidence="14">
    <location>
        <begin position="1704"/>
        <end position="1719"/>
    </location>
</feature>
<feature type="domain" description="F5/8 type C" evidence="18">
    <location>
        <begin position="535"/>
        <end position="692"/>
    </location>
</feature>
<evidence type="ECO:0000259" key="18">
    <source>
        <dbReference type="PROSITE" id="PS50022"/>
    </source>
</evidence>
<evidence type="ECO:0000256" key="3">
    <source>
        <dbReference type="ARBA" id="ARBA00022572"/>
    </source>
</evidence>
<dbReference type="InterPro" id="IPR023415">
    <property type="entry name" value="LDLR_class-A_CS"/>
</dbReference>
<name>A0A8B8AZI3_CRAVI</name>
<feature type="domain" description="CUB" evidence="17">
    <location>
        <begin position="940"/>
        <end position="1063"/>
    </location>
</feature>
<evidence type="ECO:0000256" key="15">
    <source>
        <dbReference type="SAM" id="Phobius"/>
    </source>
</evidence>
<feature type="disulfide bond" evidence="14">
    <location>
        <begin position="1332"/>
        <end position="1350"/>
    </location>
</feature>
<evidence type="ECO:0000259" key="20">
    <source>
        <dbReference type="PROSITE" id="PS50070"/>
    </source>
</evidence>
<keyword evidence="7 15" id="KW-1133">Transmembrane helix</keyword>
<dbReference type="PROSITE" id="PS50070">
    <property type="entry name" value="KRINGLE_2"/>
    <property type="match status" value="1"/>
</dbReference>
<keyword evidence="12" id="KW-0807">Transducer</keyword>
<dbReference type="GeneID" id="111105682"/>
<feature type="signal peptide" evidence="16">
    <location>
        <begin position="1"/>
        <end position="17"/>
    </location>
</feature>
<feature type="disulfide bond" evidence="14">
    <location>
        <begin position="1685"/>
        <end position="1697"/>
    </location>
</feature>
<dbReference type="SMART" id="SM00130">
    <property type="entry name" value="KR"/>
    <property type="match status" value="1"/>
</dbReference>
<dbReference type="Gene3D" id="2.40.20.10">
    <property type="entry name" value="Plasminogen Kringle 4"/>
    <property type="match status" value="1"/>
</dbReference>
<sequence length="2382" mass="270238">MRLRVLVIFKLFYFGGSYIVSDKEQPVCPFVRCQNGGQINLTTCQCDCPSKYYGFFCDNTYKKSMWPDGTYALPASMFGCPETEDRGWSLSFVNLTLPDSADKQEWNMKDPRLLNNIIEPNILGPYYYLALQMNFCVKEDSNVEEEGNRTSIEWPRGQYCIYGFNNSCPEEFINGTLTINGYLFSDQDFGGRIPGGSGGNNTLLLHFCCRQDGDYGTPIKLPSDFPFILFQDESADGCQEVESMISQRDFFYMTNQNDDWMFEGALPKFDTTTLNNSVGVAFCYYKPDKGRDCYYESDLGNSYNGRANTTATGRACLSWAGSPNAFYKNDRKAFHEFDVNYCRAYEYWDYKSREPLCIVEYPDVLRSCGVPKCDEDKDLQIYGKYKPYKSVPPYGTQVAENALDGIVGGVSFVSERPVLKPWFQINLQEYVEVHAILIYRIATYFPNNLRYLGTYVSKNQWDFMNYGAVRCDDLRFPGHSMVFRYQCRRPVLGQYVTIRDFDFTHPYSNPGKFFRMEINEIVILGKSRFGAASGCGRPLGMASGNIYDYQLSSSSDDAEGDVVDSMALSQRGRLFYPNPGWCSKQGDTEPWFLIDLLAPTSVQGVSVQGWVSGQDRKFIHSFRVSYGTTGSDLKYYEDSPGIVKTFVIDPNVAVVTPQTFVFHREILTRYIKIYPTAHNDQQACLKAEVIGCQKQLQRDAHCGEGVTADFGFEELLRYSFWLEGSFSSSFNMSTIEECRGFCLKHNCTSLYFMDYADKKTCTLYEGDRYHPTRRSAWVITGSELNYASHRLCFKNAMDVHMCNFFINLTQDGEAVIRSPGFPFSYGQGLNCTWTIDAGPSKFVKLEIIYVYLAKTITQVELKELGMFDVNPGKCSDRIIIRDDSNTLEITAETQGDFRDSVIIATGSTMTVSLESCFQLSTEILEKIFEVKATESDKPGCGMTKDGCTVRCQVPSAYIATNRYPSPYQPGERCIWRIDGKFGQFVQLNILNIDVINGGQSCASSYIAVYDIDLSHKERLLGRYCKENRPHSVIRSMWHHMRVEFRAASDQKEGTGFLAEYSFVEFSQNFTSDLHEDCPDGWQHNNHSCYKIFTNDVGITWPEANRKCNQQNGSLVSIASKQELEYVHHLVTNSLDLIWDKQMFIGLRKVYLQNEKELQYMWSDGNPLTFTAWFRDDVIKDRQPNGVYNEKCTSINFFSIYSMNDWHDTACAYDHIRSYMCELDIGFRMDNISRINWWSNGTTLKGPASGVGLFVCNNTEQINTVFVCDGLADCSDASDEDNCSTECSERQFRCTDGSCISISLLCDFVSHCADGSDESGCVRQRCNQSEWMCASGQCIPDSQYCDMKRDCFDSSDEQQCEDCRHGFECYDQTCLHPSKVCDGFIDCNGFFAEDESQNCENNVRESCQDWWSLGRRQDGEYLVSLGLTGQTPAKVGCKFQTKDSKVLVQTIVHHSQEETIVSPLDVNSIDVHYLATDKQISNLKLTNKCRQGLRMRCHYINVLTDAMWEADDGRQFHTSEGKKDPDCSCPFVNKCEEGKTKCNCNSTLGEWYRAEFTQVREDAGVITDHSLLPIRKMSLTDPGLEKFIKMDIGPLVCSDETNFVNRDFLCRSGRTIPVSMRCILDYDVYDDVKGCRDLSHLDDCEFTQCPPGYLKCPRSFCIPPRFICDGQKHCQYGVDELMCGSCPGLFRCRNSSICLDPERLCDGVPNCPHRDDELVCDVTFPEKCECHGLSGVCRYLQNTSVIKLPKELRYLKMSENDFQHGLPALKHMTNLVVLLLNDCKITSIESYSFIRQSNLLELDLSHNRIRYIYPYAFTGLESLKLLNLKGNPLLVKISDMAFLGLYKLPEIDLSSFCLQDIGANTLTGLDNVKELNLSSNNIRFVTDFAFRNMTEMTTLDLRGNKIDQFSANIFFGLSKLKRLYTDSYAFCCLKPSSVEVCLPNPNEFSSCDDLMKNEILSSFLWIIGFSSLLGNLGVFIFKVFFDSATLKKGHGIFITNLSISDFLMGVYLIIIASADTHYSGRYVWNDLQWRTSLTCRFAGMLATISSETSVFLLCLITMDRLIAVKFPFGQFRFTRGKALVCVGVVWGVTLMLAVIPLISGSYFQGEFYSRSVVCLALPLTRDRPAGWEYSTAIFIILNFMLFLTMALGQCLIYREIVQTASNVKSTRRSQDMVIARGLFLVVLSDFLCWFPIGIMGLLAISGQVISGEVYAWVAVFILPINSALNPFLYSFANLRKKVETRLSSSKQSQLSRTTTETFAELCDNELFIIGKHAPLFVTLADHMKKHTLSVAEMRLVVSRLAEAMNVLHEHDLVHGCLDTNLVSLDIVDGKIKDLAVKIVPKDAVDDEDIPNDIRHLGELTFTMLRNNKRNSTDTSNTSC</sequence>
<evidence type="ECO:0000256" key="6">
    <source>
        <dbReference type="ARBA" id="ARBA00022737"/>
    </source>
</evidence>
<feature type="disulfide bond" evidence="14">
    <location>
        <begin position="1655"/>
        <end position="1673"/>
    </location>
</feature>
<evidence type="ECO:0000256" key="9">
    <source>
        <dbReference type="ARBA" id="ARBA00023136"/>
    </source>
</evidence>
<dbReference type="SMART" id="SM00231">
    <property type="entry name" value="FA58C"/>
    <property type="match status" value="1"/>
</dbReference>
<dbReference type="Pfam" id="PF13855">
    <property type="entry name" value="LRR_8"/>
    <property type="match status" value="2"/>
</dbReference>
<feature type="disulfide bond" evidence="14">
    <location>
        <begin position="1648"/>
        <end position="1660"/>
    </location>
</feature>
<dbReference type="SUPFAM" id="SSF52058">
    <property type="entry name" value="L domain-like"/>
    <property type="match status" value="1"/>
</dbReference>
<feature type="transmembrane region" description="Helical" evidence="15">
    <location>
        <begin position="1962"/>
        <end position="1984"/>
    </location>
</feature>
<feature type="disulfide bond" evidence="14">
    <location>
        <begin position="1667"/>
        <end position="1682"/>
    </location>
</feature>
<dbReference type="InterPro" id="IPR000001">
    <property type="entry name" value="Kringle"/>
</dbReference>
<feature type="domain" description="CUB" evidence="17">
    <location>
        <begin position="802"/>
        <end position="935"/>
    </location>
</feature>
<evidence type="ECO:0000259" key="21">
    <source>
        <dbReference type="PROSITE" id="PS50262"/>
    </source>
</evidence>
<feature type="transmembrane region" description="Helical" evidence="15">
    <location>
        <begin position="2176"/>
        <end position="2200"/>
    </location>
</feature>
<dbReference type="InterPro" id="IPR038178">
    <property type="entry name" value="Kringle_sf"/>
</dbReference>
<dbReference type="InterPro" id="IPR008979">
    <property type="entry name" value="Galactose-bd-like_sf"/>
</dbReference>
<dbReference type="Gene3D" id="3.80.10.10">
    <property type="entry name" value="Ribonuclease Inhibitor"/>
    <property type="match status" value="1"/>
</dbReference>
<dbReference type="Pfam" id="PF00057">
    <property type="entry name" value="Ldl_recept_a"/>
    <property type="match status" value="4"/>
</dbReference>
<evidence type="ECO:0000256" key="7">
    <source>
        <dbReference type="ARBA" id="ARBA00022989"/>
    </source>
</evidence>
<dbReference type="Gene3D" id="2.60.120.260">
    <property type="entry name" value="Galactose-binding domain-like"/>
    <property type="match status" value="2"/>
</dbReference>
<dbReference type="PROSITE" id="PS01180">
    <property type="entry name" value="CUB"/>
    <property type="match status" value="2"/>
</dbReference>
<evidence type="ECO:0000259" key="17">
    <source>
        <dbReference type="PROSITE" id="PS01180"/>
    </source>
</evidence>
<dbReference type="InterPro" id="IPR035914">
    <property type="entry name" value="Sperma_CUB_dom_sf"/>
</dbReference>
<evidence type="ECO:0000256" key="11">
    <source>
        <dbReference type="ARBA" id="ARBA00023170"/>
    </source>
</evidence>
<evidence type="ECO:0000313" key="23">
    <source>
        <dbReference type="Proteomes" id="UP000694844"/>
    </source>
</evidence>
<dbReference type="InterPro" id="IPR001304">
    <property type="entry name" value="C-type_lectin-like"/>
</dbReference>
<dbReference type="PROSITE" id="PS50022">
    <property type="entry name" value="FA58C_3"/>
    <property type="match status" value="1"/>
</dbReference>
<dbReference type="Proteomes" id="UP000694844">
    <property type="component" value="Chromosome 8"/>
</dbReference>
<feature type="disulfide bond" evidence="14">
    <location>
        <begin position="1293"/>
        <end position="1311"/>
    </location>
</feature>
<dbReference type="CDD" id="cd00112">
    <property type="entry name" value="LDLa"/>
    <property type="match status" value="4"/>
</dbReference>
<organism evidence="23 24">
    <name type="scientific">Crassostrea virginica</name>
    <name type="common">Eastern oyster</name>
    <dbReference type="NCBI Taxonomy" id="6565"/>
    <lineage>
        <taxon>Eukaryota</taxon>
        <taxon>Metazoa</taxon>
        <taxon>Spiralia</taxon>
        <taxon>Lophotrochozoa</taxon>
        <taxon>Mollusca</taxon>
        <taxon>Bivalvia</taxon>
        <taxon>Autobranchia</taxon>
        <taxon>Pteriomorphia</taxon>
        <taxon>Ostreida</taxon>
        <taxon>Ostreoidea</taxon>
        <taxon>Ostreidae</taxon>
        <taxon>Crassostrea</taxon>
    </lineage>
</organism>
<evidence type="ECO:0000256" key="1">
    <source>
        <dbReference type="ARBA" id="ARBA00004651"/>
    </source>
</evidence>
<dbReference type="PROSITE" id="PS50948">
    <property type="entry name" value="PAN"/>
    <property type="match status" value="1"/>
</dbReference>
<evidence type="ECO:0000313" key="24">
    <source>
        <dbReference type="RefSeq" id="XP_022295739.1"/>
    </source>
</evidence>
<dbReference type="Gene3D" id="2.60.120.290">
    <property type="entry name" value="Spermadhesin, CUB domain"/>
    <property type="match status" value="2"/>
</dbReference>
<feature type="transmembrane region" description="Helical" evidence="15">
    <location>
        <begin position="2040"/>
        <end position="2061"/>
    </location>
</feature>
<dbReference type="PROSITE" id="PS50068">
    <property type="entry name" value="LDLRA_2"/>
    <property type="match status" value="6"/>
</dbReference>
<comment type="caution">
    <text evidence="13">Lacks conserved residue(s) required for the propagation of feature annotation.</text>
</comment>
<dbReference type="InterPro" id="IPR036055">
    <property type="entry name" value="LDL_receptor-like_sf"/>
</dbReference>
<dbReference type="Pfam" id="PF00059">
    <property type="entry name" value="Lectin_C"/>
    <property type="match status" value="1"/>
</dbReference>
<dbReference type="Gene3D" id="1.20.1070.10">
    <property type="entry name" value="Rhodopsin 7-helix transmembrane proteins"/>
    <property type="match status" value="1"/>
</dbReference>
<dbReference type="CDD" id="cd00041">
    <property type="entry name" value="CUB"/>
    <property type="match status" value="2"/>
</dbReference>
<feature type="transmembrane region" description="Helical" evidence="15">
    <location>
        <begin position="2132"/>
        <end position="2155"/>
    </location>
</feature>
<dbReference type="SMART" id="SM00034">
    <property type="entry name" value="CLECT"/>
    <property type="match status" value="1"/>
</dbReference>
<dbReference type="KEGG" id="cvn:111105682"/>
<dbReference type="CDD" id="cd00037">
    <property type="entry name" value="CLECT"/>
    <property type="match status" value="1"/>
</dbReference>
<dbReference type="Gene3D" id="4.10.400.10">
    <property type="entry name" value="Low-density Lipoprotein Receptor"/>
    <property type="match status" value="5"/>
</dbReference>
<dbReference type="InterPro" id="IPR013806">
    <property type="entry name" value="Kringle-like"/>
</dbReference>
<dbReference type="GO" id="GO:0005886">
    <property type="term" value="C:plasma membrane"/>
    <property type="evidence" value="ECO:0007669"/>
    <property type="project" value="UniProtKB-SubCell"/>
</dbReference>
<dbReference type="PANTHER" id="PTHR24372:SF77">
    <property type="entry name" value="G-PROTEIN COUPLED RECEPTORS FAMILY 1 PROFILE DOMAIN-CONTAINING PROTEIN"/>
    <property type="match status" value="1"/>
</dbReference>
<dbReference type="OrthoDB" id="6116813at2759"/>
<dbReference type="Pfam" id="PF00754">
    <property type="entry name" value="F5_F8_type_C"/>
    <property type="match status" value="1"/>
</dbReference>
<feature type="disulfide bond" evidence="14">
    <location>
        <begin position="1325"/>
        <end position="1337"/>
    </location>
</feature>
<dbReference type="PROSITE" id="PS50041">
    <property type="entry name" value="C_TYPE_LECTIN_2"/>
    <property type="match status" value="1"/>
</dbReference>
<evidence type="ECO:0000256" key="4">
    <source>
        <dbReference type="ARBA" id="ARBA00022614"/>
    </source>
</evidence>
<dbReference type="GO" id="GO:0009755">
    <property type="term" value="P:hormone-mediated signaling pathway"/>
    <property type="evidence" value="ECO:0007669"/>
    <property type="project" value="TreeGrafter"/>
</dbReference>